<dbReference type="InterPro" id="IPR029063">
    <property type="entry name" value="SAM-dependent_MTases_sf"/>
</dbReference>
<comment type="caution">
    <text evidence="2">The sequence shown here is derived from an EMBL/GenBank/DDBJ whole genome shotgun (WGS) entry which is preliminary data.</text>
</comment>
<dbReference type="AlphaFoldDB" id="A0A7Z0DAN3"/>
<reference evidence="2 3" key="1">
    <citation type="submission" date="2020-07" db="EMBL/GenBank/DDBJ databases">
        <title>Sequencing the genomes of 1000 actinobacteria strains.</title>
        <authorList>
            <person name="Klenk H.-P."/>
        </authorList>
    </citation>
    <scope>NUCLEOTIDE SEQUENCE [LARGE SCALE GENOMIC DNA]</scope>
    <source>
        <strain evidence="2 3">DSM 103164</strain>
    </source>
</reference>
<dbReference type="PANTHER" id="PTHR43861">
    <property type="entry name" value="TRANS-ACONITATE 2-METHYLTRANSFERASE-RELATED"/>
    <property type="match status" value="1"/>
</dbReference>
<dbReference type="CDD" id="cd02440">
    <property type="entry name" value="AdoMet_MTases"/>
    <property type="match status" value="1"/>
</dbReference>
<keyword evidence="3" id="KW-1185">Reference proteome</keyword>
<feature type="domain" description="Methyltransferase type 11" evidence="1">
    <location>
        <begin position="27"/>
        <end position="125"/>
    </location>
</feature>
<keyword evidence="2" id="KW-0808">Transferase</keyword>
<dbReference type="GO" id="GO:0032259">
    <property type="term" value="P:methylation"/>
    <property type="evidence" value="ECO:0007669"/>
    <property type="project" value="UniProtKB-KW"/>
</dbReference>
<sequence>MRGAGAAQRVLVDALTARLGARPSDVVDLGGGTGGLAGTLAGLGHRVTVIDPSPDALAAVQRRAAELGVGDRLTGRQGDSTTLVGDLGPGAADLVLCHEVLELVSDRAATLTGIATVLRPGGALSLVTAQRYPRALAHAAAGDFARARATWQDPTMLDPVRARELLAVAGFEIREAHGLGLAAGQISDEVGEGRGGAILDLERAFAADPGLLAAAPRLHLYATAAGTP</sequence>
<gene>
    <name evidence="2" type="ORF">GGQ54_002645</name>
</gene>
<proteinExistence type="predicted"/>
<dbReference type="Proteomes" id="UP000527616">
    <property type="component" value="Unassembled WGS sequence"/>
</dbReference>
<name>A0A7Z0DAN3_9ACTN</name>
<protein>
    <submittedName>
        <fullName evidence="2">SAM-dependent methyltransferase</fullName>
    </submittedName>
</protein>
<dbReference type="Gene3D" id="3.40.50.150">
    <property type="entry name" value="Vaccinia Virus protein VP39"/>
    <property type="match status" value="1"/>
</dbReference>
<dbReference type="SUPFAM" id="SSF53335">
    <property type="entry name" value="S-adenosyl-L-methionine-dependent methyltransferases"/>
    <property type="match status" value="1"/>
</dbReference>
<dbReference type="RefSeq" id="WP_179445826.1">
    <property type="nucleotide sequence ID" value="NZ_JACBZS010000001.1"/>
</dbReference>
<evidence type="ECO:0000313" key="2">
    <source>
        <dbReference type="EMBL" id="NYI72085.1"/>
    </source>
</evidence>
<evidence type="ECO:0000313" key="3">
    <source>
        <dbReference type="Proteomes" id="UP000527616"/>
    </source>
</evidence>
<dbReference type="EMBL" id="JACBZS010000001">
    <property type="protein sequence ID" value="NYI72085.1"/>
    <property type="molecule type" value="Genomic_DNA"/>
</dbReference>
<keyword evidence="2" id="KW-0489">Methyltransferase</keyword>
<dbReference type="GO" id="GO:0008757">
    <property type="term" value="F:S-adenosylmethionine-dependent methyltransferase activity"/>
    <property type="evidence" value="ECO:0007669"/>
    <property type="project" value="InterPro"/>
</dbReference>
<dbReference type="InterPro" id="IPR013216">
    <property type="entry name" value="Methyltransf_11"/>
</dbReference>
<accession>A0A7Z0DAN3</accession>
<evidence type="ECO:0000259" key="1">
    <source>
        <dbReference type="Pfam" id="PF08241"/>
    </source>
</evidence>
<organism evidence="2 3">
    <name type="scientific">Naumannella cuiyingiana</name>
    <dbReference type="NCBI Taxonomy" id="1347891"/>
    <lineage>
        <taxon>Bacteria</taxon>
        <taxon>Bacillati</taxon>
        <taxon>Actinomycetota</taxon>
        <taxon>Actinomycetes</taxon>
        <taxon>Propionibacteriales</taxon>
        <taxon>Propionibacteriaceae</taxon>
        <taxon>Naumannella</taxon>
    </lineage>
</organism>
<dbReference type="Pfam" id="PF08241">
    <property type="entry name" value="Methyltransf_11"/>
    <property type="match status" value="1"/>
</dbReference>